<dbReference type="RefSeq" id="WP_232052137.1">
    <property type="nucleotide sequence ID" value="NZ_LR215973.1"/>
</dbReference>
<keyword evidence="2" id="KW-0812">Transmembrane</keyword>
<dbReference type="EMBL" id="LR215973">
    <property type="protein sequence ID" value="VFA98510.1"/>
    <property type="molecule type" value="Genomic_DNA"/>
</dbReference>
<dbReference type="Proteomes" id="UP000290439">
    <property type="component" value="Chromosome"/>
</dbReference>
<evidence type="ECO:0000256" key="2">
    <source>
        <dbReference type="SAM" id="Phobius"/>
    </source>
</evidence>
<feature type="signal peptide" evidence="3">
    <location>
        <begin position="1"/>
        <end position="27"/>
    </location>
</feature>
<name>A0A4U8VXT7_9NOCA</name>
<dbReference type="InterPro" id="IPR036465">
    <property type="entry name" value="vWFA_dom_sf"/>
</dbReference>
<keyword evidence="2" id="KW-0472">Membrane</keyword>
<evidence type="ECO:0000313" key="6">
    <source>
        <dbReference type="Proteomes" id="UP000290439"/>
    </source>
</evidence>
<feature type="chain" id="PRO_5020903996" evidence="3">
    <location>
        <begin position="28"/>
        <end position="628"/>
    </location>
</feature>
<dbReference type="Pfam" id="PF13519">
    <property type="entry name" value="VWA_2"/>
    <property type="match status" value="1"/>
</dbReference>
<reference evidence="5 6" key="1">
    <citation type="submission" date="2019-02" db="EMBL/GenBank/DDBJ databases">
        <authorList>
            <consortium name="Pathogen Informatics"/>
        </authorList>
    </citation>
    <scope>NUCLEOTIDE SEQUENCE [LARGE SCALE GENOMIC DNA]</scope>
    <source>
        <strain evidence="5 6">3012STDY6756504</strain>
    </source>
</reference>
<accession>A0A4U8VXT7</accession>
<dbReference type="AlphaFoldDB" id="A0A4U8VXT7"/>
<dbReference type="InterPro" id="IPR002035">
    <property type="entry name" value="VWF_A"/>
</dbReference>
<feature type="compositionally biased region" description="Basic and acidic residues" evidence="1">
    <location>
        <begin position="571"/>
        <end position="582"/>
    </location>
</feature>
<gene>
    <name evidence="5" type="ORF">NCTC10797_02278</name>
</gene>
<keyword evidence="2" id="KW-1133">Transmembrane helix</keyword>
<organism evidence="5 6">
    <name type="scientific">Nocardia cyriacigeorgica</name>
    <dbReference type="NCBI Taxonomy" id="135487"/>
    <lineage>
        <taxon>Bacteria</taxon>
        <taxon>Bacillati</taxon>
        <taxon>Actinomycetota</taxon>
        <taxon>Actinomycetes</taxon>
        <taxon>Mycobacteriales</taxon>
        <taxon>Nocardiaceae</taxon>
        <taxon>Nocardia</taxon>
    </lineage>
</organism>
<evidence type="ECO:0000313" key="5">
    <source>
        <dbReference type="EMBL" id="VFA98510.1"/>
    </source>
</evidence>
<dbReference type="SUPFAM" id="SSF53300">
    <property type="entry name" value="vWA-like"/>
    <property type="match status" value="1"/>
</dbReference>
<protein>
    <submittedName>
        <fullName evidence="5">von Willebrand factor type A domain</fullName>
    </submittedName>
</protein>
<feature type="region of interest" description="Disordered" evidence="1">
    <location>
        <begin position="551"/>
        <end position="592"/>
    </location>
</feature>
<dbReference type="SMART" id="SM00327">
    <property type="entry name" value="VWA"/>
    <property type="match status" value="1"/>
</dbReference>
<evidence type="ECO:0000259" key="4">
    <source>
        <dbReference type="PROSITE" id="PS50234"/>
    </source>
</evidence>
<dbReference type="Gene3D" id="3.40.50.410">
    <property type="entry name" value="von Willebrand factor, type A domain"/>
    <property type="match status" value="1"/>
</dbReference>
<evidence type="ECO:0000256" key="1">
    <source>
        <dbReference type="SAM" id="MobiDB-lite"/>
    </source>
</evidence>
<evidence type="ECO:0000256" key="3">
    <source>
        <dbReference type="SAM" id="SignalP"/>
    </source>
</evidence>
<keyword evidence="3" id="KW-0732">Signal</keyword>
<proteinExistence type="predicted"/>
<feature type="transmembrane region" description="Helical" evidence="2">
    <location>
        <begin position="599"/>
        <end position="622"/>
    </location>
</feature>
<feature type="domain" description="VWFA" evidence="4">
    <location>
        <begin position="40"/>
        <end position="226"/>
    </location>
</feature>
<sequence length="628" mass="64534">MSHLAKIAGILAAGAIGLVPAAAPALAEQPSAPTHTEYAPTMLVLDASGSMLAADPGGGTKMDAAKTAVRTFVAAAPEPAKVGLTVYGTETGNSDAEKDAGCRDVRVLQPAERIDKSALTAAVDQIVPRGYTPIGTSLRTANDALPKQGPRSIVLVSDGLDTCTPPDPCEVARELEAQGTDLVVHAIGFGVDDASRAQLTCIAQTTGGTYTDAVDGKALEQALPRVSAAALRNYAAVGTPITGAADYRGAPLAGPGQYLDVIDHKKPRYYAVDVPDGATAYFTGTVSFPRRDGDWSSVNRLDLKVFGSDGSDCGVTEKELTGSADDGVALTVSTVWDGAAENGSGGNDACNGGGRYYFTLEWGAVSEGMPAQLPLEVSVGVESAVSDPGAPAASEPVAFTAPNGPVVPVVGGGSFNVAATLPGSGRFTDTVQRGEFVFYRVKLDWGQGLAYQVRFGATPGRGSEHTSNVETVLYSPYRAEIESDTGAYTGSEQLLPSGKQLATVPVRYANREEGGELVTQSVAGWYYIAVKAGQTVSPDKRAAGVPVELELSVTGDPEPGPQYRSGTGETFGKEGKSARATDPESVSAAGDSGDDGVPAVVWVATALGVCVIAAIVVLVVLLRRRGTH</sequence>
<dbReference type="PROSITE" id="PS50234">
    <property type="entry name" value="VWFA"/>
    <property type="match status" value="1"/>
</dbReference>